<dbReference type="InterPro" id="IPR007229">
    <property type="entry name" value="Nic_PRibTrfase-Fam"/>
</dbReference>
<gene>
    <name evidence="9" type="ORF">KN71_003265</name>
</gene>
<evidence type="ECO:0000313" key="10">
    <source>
        <dbReference type="Proteomes" id="UP000029712"/>
    </source>
</evidence>
<evidence type="ECO:0000256" key="4">
    <source>
        <dbReference type="ARBA" id="ARBA00022598"/>
    </source>
</evidence>
<dbReference type="PANTHER" id="PTHR43202">
    <property type="entry name" value="NICOTINATE-NUCLEOTIDE PYROPHOSPHORYLASE"/>
    <property type="match status" value="1"/>
</dbReference>
<comment type="catalytic activity">
    <reaction evidence="7">
        <text>5-phospho-alpha-D-ribose 1-diphosphate + nicotinate + ATP + H2O = nicotinate beta-D-ribonucleotide + ADP + phosphate + diphosphate</text>
        <dbReference type="Rhea" id="RHEA:36163"/>
        <dbReference type="ChEBI" id="CHEBI:15377"/>
        <dbReference type="ChEBI" id="CHEBI:30616"/>
        <dbReference type="ChEBI" id="CHEBI:32544"/>
        <dbReference type="ChEBI" id="CHEBI:33019"/>
        <dbReference type="ChEBI" id="CHEBI:43474"/>
        <dbReference type="ChEBI" id="CHEBI:57502"/>
        <dbReference type="ChEBI" id="CHEBI:58017"/>
        <dbReference type="ChEBI" id="CHEBI:456216"/>
        <dbReference type="EC" id="6.3.4.21"/>
    </reaction>
</comment>
<keyword evidence="9" id="KW-0808">Transferase</keyword>
<dbReference type="Pfam" id="PF02749">
    <property type="entry name" value="QRPTase_N"/>
    <property type="match status" value="1"/>
</dbReference>
<keyword evidence="4 9" id="KW-0436">Ligase</keyword>
<evidence type="ECO:0000259" key="8">
    <source>
        <dbReference type="Pfam" id="PF02749"/>
    </source>
</evidence>
<dbReference type="UniPathway" id="UPA00253">
    <property type="reaction ID" value="UER00457"/>
</dbReference>
<dbReference type="InterPro" id="IPR053190">
    <property type="entry name" value="NAPRTase-like"/>
</dbReference>
<name>A0A454CAK2_METHO</name>
<dbReference type="InterPro" id="IPR037128">
    <property type="entry name" value="Quinolinate_PRibosylTase_N_sf"/>
</dbReference>
<dbReference type="EC" id="6.3.4.21" evidence="2"/>
<dbReference type="PANTHER" id="PTHR43202:SF1">
    <property type="entry name" value="NICOTINATE PHOSPHORIBOSYLTRANSFERASE"/>
    <property type="match status" value="1"/>
</dbReference>
<dbReference type="InterPro" id="IPR022412">
    <property type="entry name" value="Quinolinate_PRibosylTrfase_N"/>
</dbReference>
<evidence type="ECO:0000313" key="9">
    <source>
        <dbReference type="EMBL" id="AYN65686.1"/>
    </source>
</evidence>
<dbReference type="EMBL" id="CP033021">
    <property type="protein sequence ID" value="AYN65686.1"/>
    <property type="molecule type" value="Genomic_DNA"/>
</dbReference>
<dbReference type="RefSeq" id="WP_036438868.1">
    <property type="nucleotide sequence ID" value="NZ_CP033021.1"/>
</dbReference>
<dbReference type="SUPFAM" id="SSF54675">
    <property type="entry name" value="Nicotinate/Quinolinate PRTase N-terminal domain-like"/>
    <property type="match status" value="1"/>
</dbReference>
<reference evidence="9 10" key="1">
    <citation type="submission" date="2014-08" db="EMBL/GenBank/DDBJ databases">
        <authorList>
            <person name="Kuleshov K."/>
            <person name="Dedkov V."/>
            <person name="Markelov M."/>
            <person name="Pimkina E."/>
        </authorList>
    </citation>
    <scope>NUCLEOTIDE SEQUENCE [LARGE SCALE GENOMIC DNA]</scope>
    <source>
        <strain evidence="10">TOA</strain>
    </source>
</reference>
<proteinExistence type="predicted"/>
<dbReference type="GO" id="GO:0004516">
    <property type="term" value="F:nicotinate phosphoribosyltransferase activity"/>
    <property type="evidence" value="ECO:0007669"/>
    <property type="project" value="UniProtKB-EC"/>
</dbReference>
<comment type="pathway">
    <text evidence="1">Cofactor biosynthesis; NAD(+) biosynthesis; nicotinate D-ribonucleotide from nicotinate: step 1/1.</text>
</comment>
<reference evidence="9 10" key="2">
    <citation type="submission" date="2018-10" db="EMBL/GenBank/DDBJ databases">
        <title>Detection and isolation of Mycoplasma hominis as a predominant microorganism from pelvic cavity of patient with salpingitis and tubo-ovarian abscess.</title>
        <authorList>
            <person name="Guschin A.E."/>
            <person name="Khayrullina G.A."/>
            <person name="Rakovskaya I.V."/>
            <person name="Shelenkov A.A."/>
            <person name="Shagin D.A."/>
        </authorList>
    </citation>
    <scope>NUCLEOTIDE SEQUENCE [LARGE SCALE GENOMIC DNA]</scope>
    <source>
        <strain evidence="10">TOA</strain>
    </source>
</reference>
<dbReference type="Gene3D" id="3.20.20.70">
    <property type="entry name" value="Aldolase class I"/>
    <property type="match status" value="1"/>
</dbReference>
<dbReference type="GO" id="GO:0004514">
    <property type="term" value="F:nicotinate-nucleotide diphosphorylase (carboxylating) activity"/>
    <property type="evidence" value="ECO:0007669"/>
    <property type="project" value="UniProtKB-EC"/>
</dbReference>
<dbReference type="Proteomes" id="UP000029712">
    <property type="component" value="Chromosome"/>
</dbReference>
<dbReference type="OrthoDB" id="9770610at2"/>
<evidence type="ECO:0000256" key="5">
    <source>
        <dbReference type="ARBA" id="ARBA00022642"/>
    </source>
</evidence>
<evidence type="ECO:0000256" key="7">
    <source>
        <dbReference type="ARBA" id="ARBA00048668"/>
    </source>
</evidence>
<organism evidence="9 10">
    <name type="scientific">Metamycoplasma hominis</name>
    <name type="common">Mycoplasma hominis</name>
    <dbReference type="NCBI Taxonomy" id="2098"/>
    <lineage>
        <taxon>Bacteria</taxon>
        <taxon>Bacillati</taxon>
        <taxon>Mycoplasmatota</taxon>
        <taxon>Mycoplasmoidales</taxon>
        <taxon>Metamycoplasmataceae</taxon>
        <taxon>Metamycoplasma</taxon>
    </lineage>
</organism>
<feature type="domain" description="Quinolinate phosphoribosyl transferase N-terminal" evidence="8">
    <location>
        <begin position="12"/>
        <end position="104"/>
    </location>
</feature>
<keyword evidence="5" id="KW-0662">Pyridine nucleotide biosynthesis</keyword>
<dbReference type="AlphaFoldDB" id="A0A454CAK2"/>
<evidence type="ECO:0000256" key="6">
    <source>
        <dbReference type="ARBA" id="ARBA00047445"/>
    </source>
</evidence>
<evidence type="ECO:0000256" key="2">
    <source>
        <dbReference type="ARBA" id="ARBA00013236"/>
    </source>
</evidence>
<dbReference type="Gene3D" id="3.90.1170.20">
    <property type="entry name" value="Quinolinate phosphoribosyl transferase, N-terminal domain"/>
    <property type="match status" value="1"/>
</dbReference>
<keyword evidence="9" id="KW-0328">Glycosyltransferase</keyword>
<evidence type="ECO:0000256" key="3">
    <source>
        <dbReference type="ARBA" id="ARBA00022553"/>
    </source>
</evidence>
<keyword evidence="3" id="KW-0597">Phosphoprotein</keyword>
<dbReference type="GO" id="GO:0009435">
    <property type="term" value="P:NAD+ biosynthetic process"/>
    <property type="evidence" value="ECO:0007669"/>
    <property type="project" value="UniProtKB-UniPathway"/>
</dbReference>
<evidence type="ECO:0000256" key="1">
    <source>
        <dbReference type="ARBA" id="ARBA00004952"/>
    </source>
</evidence>
<dbReference type="InterPro" id="IPR013785">
    <property type="entry name" value="Aldolase_TIM"/>
</dbReference>
<dbReference type="SUPFAM" id="SSF51690">
    <property type="entry name" value="Nicotinate/Quinolinate PRTase C-terminal domain-like"/>
    <property type="match status" value="1"/>
</dbReference>
<dbReference type="PIRSF" id="PIRSF000484">
    <property type="entry name" value="NAPRT"/>
    <property type="match status" value="1"/>
</dbReference>
<dbReference type="NCBIfam" id="NF005529">
    <property type="entry name" value="PRK07188.1"/>
    <property type="match status" value="1"/>
</dbReference>
<accession>A0A454CAK2</accession>
<dbReference type="InterPro" id="IPR036068">
    <property type="entry name" value="Nicotinate_pribotase-like_C"/>
</dbReference>
<comment type="catalytic activity">
    <reaction evidence="6">
        <text>nicotinate beta-D-ribonucleotide + CO2 + diphosphate = quinolinate + 5-phospho-alpha-D-ribose 1-diphosphate + 2 H(+)</text>
        <dbReference type="Rhea" id="RHEA:12733"/>
        <dbReference type="ChEBI" id="CHEBI:15378"/>
        <dbReference type="ChEBI" id="CHEBI:16526"/>
        <dbReference type="ChEBI" id="CHEBI:29959"/>
        <dbReference type="ChEBI" id="CHEBI:33019"/>
        <dbReference type="ChEBI" id="CHEBI:57502"/>
        <dbReference type="ChEBI" id="CHEBI:58017"/>
        <dbReference type="EC" id="2.4.2.19"/>
    </reaction>
</comment>
<protein>
    <recommendedName>
        <fullName evidence="2">nicotinate phosphoribosyltransferase</fullName>
        <ecNumber evidence="2">6.3.4.21</ecNumber>
    </recommendedName>
</protein>
<sequence length="336" mass="37980">MKKINLKDYISIYFYKTQKISKKFKKDQNITLQFFQRHNDVKLCGINEAIDILKQNTDISKYTIRYMPEGSIIHNREVVLELEGPYYEFGIWEGIIDGILARQSSIATNAYWAIKAANGKKIVSMADRADHYINQPNDSYAIRIGGIENHSTFLSSHFDPKHTFGSMPHALIQMFDGDIVAACKAYKKVFPNDDLVALVDFHNDVISDSLKCLKAFGKDLKSVRIDTSKALIDKMFKEGEAEFGVTPNQVKRLREALDNNNGKHVKITVSSGFDAQRIAEFEAEETPVDTYGIGAALLKIWVNFSADATRLNGHNIAKAGRGYLKNPQLITYKEVK</sequence>